<dbReference type="InterPro" id="IPR008030">
    <property type="entry name" value="NmrA-like"/>
</dbReference>
<dbReference type="PANTHER" id="PTHR47706">
    <property type="entry name" value="NMRA-LIKE FAMILY PROTEIN"/>
    <property type="match status" value="1"/>
</dbReference>
<reference evidence="4" key="1">
    <citation type="submission" date="2023-08" db="EMBL/GenBank/DDBJ databases">
        <title>Black Yeasts Isolated from many extreme environments.</title>
        <authorList>
            <person name="Coleine C."/>
            <person name="Stajich J.E."/>
            <person name="Selbmann L."/>
        </authorList>
    </citation>
    <scope>NUCLEOTIDE SEQUENCE</scope>
    <source>
        <strain evidence="4">CCFEE 5810</strain>
    </source>
</reference>
<dbReference type="SUPFAM" id="SSF51735">
    <property type="entry name" value="NAD(P)-binding Rossmann-fold domains"/>
    <property type="match status" value="1"/>
</dbReference>
<protein>
    <recommendedName>
        <fullName evidence="3">NmrA-like domain-containing protein</fullName>
    </recommendedName>
</protein>
<dbReference type="AlphaFoldDB" id="A0AAN7VVF4"/>
<dbReference type="Gene3D" id="3.40.50.720">
    <property type="entry name" value="NAD(P)-binding Rossmann-like Domain"/>
    <property type="match status" value="1"/>
</dbReference>
<dbReference type="GO" id="GO:0016491">
    <property type="term" value="F:oxidoreductase activity"/>
    <property type="evidence" value="ECO:0007669"/>
    <property type="project" value="UniProtKB-KW"/>
</dbReference>
<keyword evidence="1" id="KW-0521">NADP</keyword>
<feature type="domain" description="NmrA-like" evidence="3">
    <location>
        <begin position="3"/>
        <end position="255"/>
    </location>
</feature>
<name>A0AAN7VVF4_9PEZI</name>
<dbReference type="EMBL" id="JAVRQU010000003">
    <property type="protein sequence ID" value="KAK5705389.1"/>
    <property type="molecule type" value="Genomic_DNA"/>
</dbReference>
<dbReference type="Pfam" id="PF05368">
    <property type="entry name" value="NmrA"/>
    <property type="match status" value="1"/>
</dbReference>
<dbReference type="InterPro" id="IPR036291">
    <property type="entry name" value="NAD(P)-bd_dom_sf"/>
</dbReference>
<gene>
    <name evidence="4" type="ORF">LTR97_002507</name>
</gene>
<dbReference type="PANTHER" id="PTHR47706:SF11">
    <property type="entry name" value="ISOFLAVONE REDUCTASE FAMILY PROTEIN (AFU_ORTHOLOGUE AFUA_1G12510)"/>
    <property type="match status" value="1"/>
</dbReference>
<dbReference type="Gene3D" id="3.90.25.10">
    <property type="entry name" value="UDP-galactose 4-epimerase, domain 1"/>
    <property type="match status" value="1"/>
</dbReference>
<sequence>MAKVLIFGATGVAGKHITHALVHSKEGIAQLGIFTSQNTVDTKADFIQKLKSKGVNIHVGDVTHEQDVLAAYKDYDTIVNAAGRNAILSQIDLLRWAEQTSNIKRFFPSEYGTDIEYSSETSPHERPHQLKLKVRAFIKEHIKRLEHTHVVTGPYAEMAFGRMPPAIEVAGTFDVQGKRAILLGTGDEPVSYTTMPDLGNLVVAALLHPEETRNKALKVNSFTASGKEVLAEFEKQTGEKWNVKYTPMNELKRLEKEAWEKENPMATVYTLRRIWTEGGTLYKERDNKLIDAEDTETLATVVARVISTQTKAAM</sequence>
<evidence type="ECO:0000256" key="2">
    <source>
        <dbReference type="ARBA" id="ARBA00023002"/>
    </source>
</evidence>
<comment type="caution">
    <text evidence="4">The sequence shown here is derived from an EMBL/GenBank/DDBJ whole genome shotgun (WGS) entry which is preliminary data.</text>
</comment>
<evidence type="ECO:0000259" key="3">
    <source>
        <dbReference type="Pfam" id="PF05368"/>
    </source>
</evidence>
<dbReference type="InterPro" id="IPR051609">
    <property type="entry name" value="NmrA/Isoflavone_reductase-like"/>
</dbReference>
<accession>A0AAN7VVF4</accession>
<dbReference type="Proteomes" id="UP001310594">
    <property type="component" value="Unassembled WGS sequence"/>
</dbReference>
<keyword evidence="2" id="KW-0560">Oxidoreductase</keyword>
<proteinExistence type="predicted"/>
<evidence type="ECO:0000256" key="1">
    <source>
        <dbReference type="ARBA" id="ARBA00022857"/>
    </source>
</evidence>
<evidence type="ECO:0000313" key="4">
    <source>
        <dbReference type="EMBL" id="KAK5705389.1"/>
    </source>
</evidence>
<organism evidence="4 5">
    <name type="scientific">Elasticomyces elasticus</name>
    <dbReference type="NCBI Taxonomy" id="574655"/>
    <lineage>
        <taxon>Eukaryota</taxon>
        <taxon>Fungi</taxon>
        <taxon>Dikarya</taxon>
        <taxon>Ascomycota</taxon>
        <taxon>Pezizomycotina</taxon>
        <taxon>Dothideomycetes</taxon>
        <taxon>Dothideomycetidae</taxon>
        <taxon>Mycosphaerellales</taxon>
        <taxon>Teratosphaeriaceae</taxon>
        <taxon>Elasticomyces</taxon>
    </lineage>
</organism>
<evidence type="ECO:0000313" key="5">
    <source>
        <dbReference type="Proteomes" id="UP001310594"/>
    </source>
</evidence>